<keyword evidence="3" id="KW-1185">Reference proteome</keyword>
<dbReference type="GeneID" id="28769221"/>
<feature type="compositionally biased region" description="Basic residues" evidence="1">
    <location>
        <begin position="131"/>
        <end position="140"/>
    </location>
</feature>
<accession>A0A177C1Z4</accession>
<sequence>MQQIQATPSVALTPQPKHPMLTHSPSVLVSPHMTSPHPATPPSNTTPHPLHIHPTLFLFTNTSGAKHSKSGRLKTSTHSQGTARTVLVDTWVNGAPRLQRLALQQACDDPGSRADSRSPPRTPISGTSRPARSRRRRDRRRAGDGC</sequence>
<dbReference type="EMBL" id="KV441558">
    <property type="protein sequence ID" value="OAG01181.1"/>
    <property type="molecule type" value="Genomic_DNA"/>
</dbReference>
<dbReference type="AlphaFoldDB" id="A0A177C1Z4"/>
<evidence type="ECO:0000313" key="3">
    <source>
        <dbReference type="Proteomes" id="UP000077069"/>
    </source>
</evidence>
<dbReference type="InParanoid" id="A0A177C1Z4"/>
<feature type="region of interest" description="Disordered" evidence="1">
    <location>
        <begin position="1"/>
        <end position="84"/>
    </location>
</feature>
<name>A0A177C1Z4_9PLEO</name>
<gene>
    <name evidence="2" type="ORF">CC84DRAFT_277932</name>
</gene>
<evidence type="ECO:0000313" key="2">
    <source>
        <dbReference type="EMBL" id="OAG01181.1"/>
    </source>
</evidence>
<dbReference type="RefSeq" id="XP_018031546.1">
    <property type="nucleotide sequence ID" value="XM_018185735.1"/>
</dbReference>
<evidence type="ECO:0000256" key="1">
    <source>
        <dbReference type="SAM" id="MobiDB-lite"/>
    </source>
</evidence>
<feature type="compositionally biased region" description="Polar residues" evidence="1">
    <location>
        <begin position="73"/>
        <end position="83"/>
    </location>
</feature>
<organism evidence="2 3">
    <name type="scientific">Paraphaeosphaeria sporulosa</name>
    <dbReference type="NCBI Taxonomy" id="1460663"/>
    <lineage>
        <taxon>Eukaryota</taxon>
        <taxon>Fungi</taxon>
        <taxon>Dikarya</taxon>
        <taxon>Ascomycota</taxon>
        <taxon>Pezizomycotina</taxon>
        <taxon>Dothideomycetes</taxon>
        <taxon>Pleosporomycetidae</taxon>
        <taxon>Pleosporales</taxon>
        <taxon>Massarineae</taxon>
        <taxon>Didymosphaeriaceae</taxon>
        <taxon>Paraphaeosphaeria</taxon>
    </lineage>
</organism>
<proteinExistence type="predicted"/>
<protein>
    <submittedName>
        <fullName evidence="2">Uncharacterized protein</fullName>
    </submittedName>
</protein>
<feature type="region of interest" description="Disordered" evidence="1">
    <location>
        <begin position="105"/>
        <end position="146"/>
    </location>
</feature>
<feature type="compositionally biased region" description="Polar residues" evidence="1">
    <location>
        <begin position="1"/>
        <end position="12"/>
    </location>
</feature>
<reference evidence="2 3" key="1">
    <citation type="submission" date="2016-05" db="EMBL/GenBank/DDBJ databases">
        <title>Comparative analysis of secretome profiles of manganese(II)-oxidizing ascomycete fungi.</title>
        <authorList>
            <consortium name="DOE Joint Genome Institute"/>
            <person name="Zeiner C.A."/>
            <person name="Purvine S.O."/>
            <person name="Zink E.M."/>
            <person name="Wu S."/>
            <person name="Pasa-Tolic L."/>
            <person name="Chaput D.L."/>
            <person name="Haridas S."/>
            <person name="Grigoriev I.V."/>
            <person name="Santelli C.M."/>
            <person name="Hansel C.M."/>
        </authorList>
    </citation>
    <scope>NUCLEOTIDE SEQUENCE [LARGE SCALE GENOMIC DNA]</scope>
    <source>
        <strain evidence="2 3">AP3s5-JAC2a</strain>
    </source>
</reference>
<dbReference type="Proteomes" id="UP000077069">
    <property type="component" value="Unassembled WGS sequence"/>
</dbReference>